<comment type="caution">
    <text evidence="8">The sequence shown here is derived from an EMBL/GenBank/DDBJ whole genome shotgun (WGS) entry which is preliminary data.</text>
</comment>
<keyword evidence="9" id="KW-1185">Reference proteome</keyword>
<dbReference type="PROSITE" id="PS00086">
    <property type="entry name" value="CYTOCHROME_P450"/>
    <property type="match status" value="1"/>
</dbReference>
<dbReference type="GO" id="GO:0020037">
    <property type="term" value="F:heme binding"/>
    <property type="evidence" value="ECO:0007669"/>
    <property type="project" value="InterPro"/>
</dbReference>
<evidence type="ECO:0000256" key="6">
    <source>
        <dbReference type="ARBA" id="ARBA00023033"/>
    </source>
</evidence>
<keyword evidence="2 7" id="KW-0349">Heme</keyword>
<dbReference type="InterPro" id="IPR001128">
    <property type="entry name" value="Cyt_P450"/>
</dbReference>
<proteinExistence type="inferred from homology"/>
<dbReference type="GO" id="GO:0005506">
    <property type="term" value="F:iron ion binding"/>
    <property type="evidence" value="ECO:0007669"/>
    <property type="project" value="InterPro"/>
</dbReference>
<dbReference type="SUPFAM" id="SSF48264">
    <property type="entry name" value="Cytochrome P450"/>
    <property type="match status" value="1"/>
</dbReference>
<dbReference type="PANTHER" id="PTHR46696">
    <property type="entry name" value="P450, PUTATIVE (EUROFUNG)-RELATED"/>
    <property type="match status" value="1"/>
</dbReference>
<keyword evidence="3 7" id="KW-0479">Metal-binding</keyword>
<dbReference type="OrthoDB" id="54272at2"/>
<dbReference type="InterPro" id="IPR002397">
    <property type="entry name" value="Cyt_P450_B"/>
</dbReference>
<dbReference type="GO" id="GO:0016705">
    <property type="term" value="F:oxidoreductase activity, acting on paired donors, with incorporation or reduction of molecular oxygen"/>
    <property type="evidence" value="ECO:0007669"/>
    <property type="project" value="InterPro"/>
</dbReference>
<dbReference type="InterPro" id="IPR036396">
    <property type="entry name" value="Cyt_P450_sf"/>
</dbReference>
<keyword evidence="4 7" id="KW-0560">Oxidoreductase</keyword>
<organism evidence="8 9">
    <name type="scientific">Streptomyces sporangiiformans</name>
    <dbReference type="NCBI Taxonomy" id="2315329"/>
    <lineage>
        <taxon>Bacteria</taxon>
        <taxon>Bacillati</taxon>
        <taxon>Actinomycetota</taxon>
        <taxon>Actinomycetes</taxon>
        <taxon>Kitasatosporales</taxon>
        <taxon>Streptomycetaceae</taxon>
        <taxon>Streptomyces</taxon>
    </lineage>
</organism>
<dbReference type="AlphaFoldDB" id="A0A505D4E9"/>
<dbReference type="PRINTS" id="PR00359">
    <property type="entry name" value="BP450"/>
</dbReference>
<keyword evidence="6 7" id="KW-0503">Monooxygenase</keyword>
<evidence type="ECO:0000256" key="4">
    <source>
        <dbReference type="ARBA" id="ARBA00023002"/>
    </source>
</evidence>
<evidence type="ECO:0000313" key="9">
    <source>
        <dbReference type="Proteomes" id="UP000317378"/>
    </source>
</evidence>
<comment type="similarity">
    <text evidence="1 7">Belongs to the cytochrome P450 family.</text>
</comment>
<dbReference type="GO" id="GO:0004497">
    <property type="term" value="F:monooxygenase activity"/>
    <property type="evidence" value="ECO:0007669"/>
    <property type="project" value="UniProtKB-KW"/>
</dbReference>
<dbReference type="Proteomes" id="UP000317378">
    <property type="component" value="Unassembled WGS sequence"/>
</dbReference>
<keyword evidence="5 7" id="KW-0408">Iron</keyword>
<reference evidence="8 9" key="1">
    <citation type="submission" date="2019-06" db="EMBL/GenBank/DDBJ databases">
        <title>Streptomyces sporangiiformans sp. nov., a novel actinomycete isolated from soil in Mount Song.</title>
        <authorList>
            <person name="Han L."/>
        </authorList>
    </citation>
    <scope>NUCLEOTIDE SEQUENCE [LARGE SCALE GENOMIC DNA]</scope>
    <source>
        <strain evidence="8 9">NEAU-SSA 1</strain>
    </source>
</reference>
<evidence type="ECO:0000256" key="5">
    <source>
        <dbReference type="ARBA" id="ARBA00023004"/>
    </source>
</evidence>
<evidence type="ECO:0000313" key="8">
    <source>
        <dbReference type="EMBL" id="TPQ17470.1"/>
    </source>
</evidence>
<evidence type="ECO:0000256" key="7">
    <source>
        <dbReference type="RuleBase" id="RU000461"/>
    </source>
</evidence>
<dbReference type="Gene3D" id="1.10.630.10">
    <property type="entry name" value="Cytochrome P450"/>
    <property type="match status" value="1"/>
</dbReference>
<gene>
    <name evidence="8" type="ORF">FGD71_036240</name>
</gene>
<evidence type="ECO:0000256" key="2">
    <source>
        <dbReference type="ARBA" id="ARBA00022617"/>
    </source>
</evidence>
<dbReference type="InterPro" id="IPR017972">
    <property type="entry name" value="Cyt_P450_CS"/>
</dbReference>
<dbReference type="PANTHER" id="PTHR46696:SF1">
    <property type="entry name" value="CYTOCHROME P450 YJIB-RELATED"/>
    <property type="match status" value="1"/>
</dbReference>
<dbReference type="EMBL" id="VCHX02000280">
    <property type="protein sequence ID" value="TPQ17470.1"/>
    <property type="molecule type" value="Genomic_DNA"/>
</dbReference>
<protein>
    <submittedName>
        <fullName evidence="8">Cytochrome P450</fullName>
    </submittedName>
</protein>
<accession>A0A505D4E9</accession>
<sequence>MTDFADRWGFDSDKFWLRGERPKESVEWCEELGRWHAYDYAEVNEALSNNEAYSADSGRLFDLDEETLKYFDGDLAQMTGPEHANIRKQVSHAFSPRFIDHLESRVLELSNEYADKLVDLGRFNLLSDFVDHVAGIVFSELLGIPADDRTMFKLVDQNMDQQAQMTQVDQGDGEGYFEKLTKPLQPLREMLGRHVDERSKNPKDDLISLLSQVKKLDGGPMTRDQIINFIIGILGAGHLATPLLIGNTMLCLESFPDQAAKVRADRSLVPSLLEESMRYLTPGAASYRATVADVELGGKKIPKDQLIRVFLGAANRDPRQFPDPDTFDAARSPNAHLGFGRGAHYCVGGQMVRVETRIVFNVLMDRFPKLRVDPDIPPLFFNSPDFTGVRSGGLWVRTD</sequence>
<evidence type="ECO:0000256" key="1">
    <source>
        <dbReference type="ARBA" id="ARBA00010617"/>
    </source>
</evidence>
<evidence type="ECO:0000256" key="3">
    <source>
        <dbReference type="ARBA" id="ARBA00022723"/>
    </source>
</evidence>
<name>A0A505D4E9_9ACTN</name>
<dbReference type="Pfam" id="PF00067">
    <property type="entry name" value="p450"/>
    <property type="match status" value="1"/>
</dbReference>
<dbReference type="FunFam" id="1.10.630.10:FF:000018">
    <property type="entry name" value="Cytochrome P450 monooxygenase"/>
    <property type="match status" value="1"/>
</dbReference>
<dbReference type="RefSeq" id="WP_119104795.1">
    <property type="nucleotide sequence ID" value="NZ_QXMJ01000280.1"/>
</dbReference>